<proteinExistence type="predicted"/>
<accession>A0AC34RQN0</accession>
<dbReference type="WBParaSite" id="JU765_v2.g9333.t2">
    <property type="protein sequence ID" value="JU765_v2.g9333.t2"/>
    <property type="gene ID" value="JU765_v2.g9333"/>
</dbReference>
<dbReference type="Proteomes" id="UP000887576">
    <property type="component" value="Unplaced"/>
</dbReference>
<evidence type="ECO:0000313" key="1">
    <source>
        <dbReference type="Proteomes" id="UP000887576"/>
    </source>
</evidence>
<protein>
    <submittedName>
        <fullName evidence="2">Fungal lipase-like domain-containing protein</fullName>
    </submittedName>
</protein>
<reference evidence="2" key="1">
    <citation type="submission" date="2022-11" db="UniProtKB">
        <authorList>
            <consortium name="WormBaseParasite"/>
        </authorList>
    </citation>
    <scope>IDENTIFICATION</scope>
</reference>
<sequence length="436" mass="47880">MVPRTAVLLLTIFGLALADYDESLARNKMLPMAAVLLLTIFGFSLATYDESLARNKMLPMAGAAYSDNPSACLANAFSNAQLKRQITLSCDIFKGDKCSGFTAVSQGDQAIIISFRGSQGFLQILSEGGESVFGKKVTSPIGGGVSEYFYNAFDQIWNAGMKNDFITLKNQYPGYKIWVTGHSLGGSMASICASLIVATNLAPASNVYLYTFGQPRTGDTDFASKHDALNLAATNRVTHSHDIVPHVPPENFEDYYHHKSELFYDNDMIWVTGHSLGGSMASICASMIVATNMAPASNVYLYTFGQPRTGDTDFASKHDALNLAATNRVTHSHDIVPHVPPENFENYYHHKSELFYDNDMTIGRPYVDCESDESGKCSDGNLLDLSINDHLHYFDKDVSGYGEDGCIGNFAKYFNNISQEKALRIPHDKVESKPIH</sequence>
<name>A0AC34RQN0_9BILA</name>
<organism evidence="1 2">
    <name type="scientific">Panagrolaimus sp. JU765</name>
    <dbReference type="NCBI Taxonomy" id="591449"/>
    <lineage>
        <taxon>Eukaryota</taxon>
        <taxon>Metazoa</taxon>
        <taxon>Ecdysozoa</taxon>
        <taxon>Nematoda</taxon>
        <taxon>Chromadorea</taxon>
        <taxon>Rhabditida</taxon>
        <taxon>Tylenchina</taxon>
        <taxon>Panagrolaimomorpha</taxon>
        <taxon>Panagrolaimoidea</taxon>
        <taxon>Panagrolaimidae</taxon>
        <taxon>Panagrolaimus</taxon>
    </lineage>
</organism>
<evidence type="ECO:0000313" key="2">
    <source>
        <dbReference type="WBParaSite" id="JU765_v2.g9333.t2"/>
    </source>
</evidence>